<keyword evidence="6" id="KW-1185">Reference proteome</keyword>
<dbReference type="Pfam" id="PF00566">
    <property type="entry name" value="RabGAP-TBC"/>
    <property type="match status" value="1"/>
</dbReference>
<feature type="compositionally biased region" description="Polar residues" evidence="3">
    <location>
        <begin position="1077"/>
        <end position="1104"/>
    </location>
</feature>
<feature type="region of interest" description="Disordered" evidence="3">
    <location>
        <begin position="415"/>
        <end position="445"/>
    </location>
</feature>
<dbReference type="SUPFAM" id="SSF47923">
    <property type="entry name" value="Ypt/Rab-GAP domain of gyp1p"/>
    <property type="match status" value="2"/>
</dbReference>
<dbReference type="SMART" id="SM00568">
    <property type="entry name" value="GRAM"/>
    <property type="match status" value="2"/>
</dbReference>
<comment type="caution">
    <text evidence="5">The sequence shown here is derived from an EMBL/GenBank/DDBJ whole genome shotgun (WGS) entry which is preliminary data.</text>
</comment>
<dbReference type="SMART" id="SM00164">
    <property type="entry name" value="TBC"/>
    <property type="match status" value="1"/>
</dbReference>
<feature type="compositionally biased region" description="Polar residues" evidence="3">
    <location>
        <begin position="1035"/>
        <end position="1048"/>
    </location>
</feature>
<feature type="region of interest" description="Disordered" evidence="3">
    <location>
        <begin position="1003"/>
        <end position="1109"/>
    </location>
</feature>
<dbReference type="InterPro" id="IPR036017">
    <property type="entry name" value="TCB1D9/TCB1D9B_PH-GRAM2"/>
</dbReference>
<feature type="region of interest" description="Disordered" evidence="3">
    <location>
        <begin position="1393"/>
        <end position="1413"/>
    </location>
</feature>
<dbReference type="PROSITE" id="PS50086">
    <property type="entry name" value="TBC_RABGAP"/>
    <property type="match status" value="1"/>
</dbReference>
<dbReference type="Gene3D" id="1.10.10.750">
    <property type="entry name" value="Ypt/Rab-GAP domain of gyp1p, domain 1"/>
    <property type="match status" value="1"/>
</dbReference>
<feature type="compositionally biased region" description="Polar residues" evidence="3">
    <location>
        <begin position="416"/>
        <end position="425"/>
    </location>
</feature>
<dbReference type="Gene3D" id="1.10.472.80">
    <property type="entry name" value="Ypt/Rab-GAP domain of gyp1p, domain 3"/>
    <property type="match status" value="1"/>
</dbReference>
<dbReference type="PANTHER" id="PTHR47666">
    <property type="entry name" value="PROTEIN VASCULAR ASSOCIATED DEATH 1, CHLOROPLASTIC"/>
    <property type="match status" value="1"/>
</dbReference>
<evidence type="ECO:0000256" key="2">
    <source>
        <dbReference type="ARBA" id="ARBA00022737"/>
    </source>
</evidence>
<reference evidence="5 6" key="1">
    <citation type="submission" date="2024-02" db="EMBL/GenBank/DDBJ databases">
        <authorList>
            <person name="Daric V."/>
            <person name="Darras S."/>
        </authorList>
    </citation>
    <scope>NUCLEOTIDE SEQUENCE [LARGE SCALE GENOMIC DNA]</scope>
</reference>
<dbReference type="PANTHER" id="PTHR47666:SF1">
    <property type="entry name" value="PROTEIN VASCULAR ASSOCIATED DEATH 1, CHLOROPLASTIC"/>
    <property type="match status" value="1"/>
</dbReference>
<dbReference type="Gene3D" id="1.10.8.270">
    <property type="entry name" value="putative rabgap domain of human tbc1 domain family member 14 like domains"/>
    <property type="match status" value="1"/>
</dbReference>
<evidence type="ECO:0000313" key="6">
    <source>
        <dbReference type="Proteomes" id="UP001642483"/>
    </source>
</evidence>
<dbReference type="Gene3D" id="1.10.238.10">
    <property type="entry name" value="EF-hand"/>
    <property type="match status" value="1"/>
</dbReference>
<feature type="domain" description="Rab-GAP TBC" evidence="4">
    <location>
        <begin position="503"/>
        <end position="690"/>
    </location>
</feature>
<dbReference type="Gene3D" id="2.30.29.30">
    <property type="entry name" value="Pleckstrin-homology domain (PH domain)/Phosphotyrosine-binding domain (PTB)"/>
    <property type="match status" value="2"/>
</dbReference>
<dbReference type="EMBL" id="CAWYQH010000097">
    <property type="protein sequence ID" value="CAK8684201.1"/>
    <property type="molecule type" value="Genomic_DNA"/>
</dbReference>
<evidence type="ECO:0000259" key="4">
    <source>
        <dbReference type="PROSITE" id="PS50086"/>
    </source>
</evidence>
<sequence>MWMKPHEVLLANALWVTERENTFFILQRRKGHGDKGLSSILVNTLDTVLDSSAKVSPYRILHQTPTSEISFQIATGTSKRDIFSKWEWLEQNLMKTLSSFESEDDATDFLLGKIESLVATQGRPASTEGNNSKKFKEASIKFRRLFGMPEEEKLVNYYSCSYWKRKVPRQGWLYLSVNHLCFYSFLLGKEAKLIIRWVDVTKMEKNNTMLVPESINVTTREDSYVFSMFMNISETHNLMSQLANIAIRQLLDRETFEEDFSLKDRGTVETTSRNSSKSSRNRKKKKVFTLKRDLDARARSEKYRFLFRLPKNERLDGHIQCTLWAAYEKKHIWGNLFLSHNYMCFTAQFQEVVHLVIPMREVNIVEKADSSNVLPYPISISTRGKMTFLFGNLHDRDYLLNLISDFLSKTKHQSFKKSSCSTPNSDTKKMVSDPSDTSEGNDESNNVIELQPALATVFSRRDPNDIDAKETVKKHLWSIHFSEYGRGVCMYRTPKTRELVMKGVPDSLRGEIWMIYSGAINEMANHEGYYQSLVEESTGKSTLATDEIERDLHRSLPEHPAFQSKRGIDALRRVLTAYAFRNPSIGYCQAMNIVTSVMLLYATEEEAFWLLVSLCERLLPDYYNTRVVGALVDQGVFDDLTKIYLPRIHEKLESLGVVRTVTLSWFLTLFLCSMPFDSAVRVVDAFFFDGARVVFQIALCILKANEEQLLKCNDDGEAMTILASYLDKVGNRDTRVPTFTHSSQVFVSPPTSPAPPIDISELLTNAYSHYTQISAETIENMRFKQRMTVVQRLEDATTRTVVKALQSETKFSDEELKDLFLLFKEENLTKTYWGASGTAVDNNIHDPSKPQQEQYKADVDQFRLLFLALCPWCDGTATDKLADQVFRLCVKNGEKLMSFKDFALTLAVICRADPQQKLSLLYRLHLPPALPSLLDEEDAELGVEADHYFHGTEDDAEKNKKGLESPFNLTSVSGYDLKRFDADDIIIDNELITVRAVENYFSTEKADQQRKESKVVTPAFGDAGGITNKSEKTQDSSSDQPPLTSTNDIELKPAEVTDCEEVNESTNLESRELDRPTSLSLTSVQSEGTQGGSSEYETNLTSDETPAETADEVKDYNYYLAKYTKEKSDKVSMKDLPHLSQDQFIQLCKTMYSIFRDDPREQELYPAIAKVASLILQMGEVGKQFKTTKSNSANSNNTTGGAEATPVSAVPIKIVPLEEEKSSPASSVATSSDFVQVSNYLITSDTSDGYASNGSDKFVRVKEVSNAAEDISSETSSDKVNECADTVSDLTLSLAPETTSSISTSVEADAGNASIADVAEARGFEKSPLKMRGIVTSFGTRIFDDEGWSVSFEQFLASVLTEPALCEFFERKHNIAESVARLRNRHAVERQMSTASISSIDGKPSTPTSYSSN</sequence>
<keyword evidence="2" id="KW-0677">Repeat</keyword>
<dbReference type="CDD" id="cd13351">
    <property type="entry name" value="PH-GRAM1_TCB1D9_TCB1D9B"/>
    <property type="match status" value="1"/>
</dbReference>
<dbReference type="SUPFAM" id="SSF47473">
    <property type="entry name" value="EF-hand"/>
    <property type="match status" value="1"/>
</dbReference>
<dbReference type="InterPro" id="IPR011992">
    <property type="entry name" value="EF-hand-dom_pair"/>
</dbReference>
<evidence type="ECO:0000313" key="5">
    <source>
        <dbReference type="EMBL" id="CAK8684201.1"/>
    </source>
</evidence>
<dbReference type="Pfam" id="PF02893">
    <property type="entry name" value="GRAM"/>
    <property type="match status" value="2"/>
</dbReference>
<dbReference type="Proteomes" id="UP001642483">
    <property type="component" value="Unassembled WGS sequence"/>
</dbReference>
<name>A0ABP0FX68_CLALP</name>
<keyword evidence="1" id="KW-0343">GTPase activation</keyword>
<dbReference type="InterPro" id="IPR035969">
    <property type="entry name" value="Rab-GAP_TBC_sf"/>
</dbReference>
<feature type="compositionally biased region" description="Basic and acidic residues" evidence="3">
    <location>
        <begin position="1004"/>
        <end position="1014"/>
    </location>
</feature>
<protein>
    <recommendedName>
        <fullName evidence="4">Rab-GAP TBC domain-containing protein</fullName>
    </recommendedName>
</protein>
<organism evidence="5 6">
    <name type="scientific">Clavelina lepadiformis</name>
    <name type="common">Light-bulb sea squirt</name>
    <name type="synonym">Ascidia lepadiformis</name>
    <dbReference type="NCBI Taxonomy" id="159417"/>
    <lineage>
        <taxon>Eukaryota</taxon>
        <taxon>Metazoa</taxon>
        <taxon>Chordata</taxon>
        <taxon>Tunicata</taxon>
        <taxon>Ascidiacea</taxon>
        <taxon>Aplousobranchia</taxon>
        <taxon>Clavelinidae</taxon>
        <taxon>Clavelina</taxon>
    </lineage>
</organism>
<dbReference type="CDD" id="cd13354">
    <property type="entry name" value="PH-GRAM2_TCB1D9_TCB1D9B"/>
    <property type="match status" value="1"/>
</dbReference>
<dbReference type="InterPro" id="IPR004182">
    <property type="entry name" value="GRAM"/>
</dbReference>
<dbReference type="InterPro" id="IPR036014">
    <property type="entry name" value="TCB1D9/TCB1D9B_PH-GRAM1"/>
</dbReference>
<accession>A0ABP0FX68</accession>
<dbReference type="InterPro" id="IPR011993">
    <property type="entry name" value="PH-like_dom_sf"/>
</dbReference>
<feature type="compositionally biased region" description="Polar residues" evidence="3">
    <location>
        <begin position="434"/>
        <end position="445"/>
    </location>
</feature>
<evidence type="ECO:0000256" key="1">
    <source>
        <dbReference type="ARBA" id="ARBA00022468"/>
    </source>
</evidence>
<gene>
    <name evidence="5" type="ORF">CVLEPA_LOCUS15194</name>
</gene>
<dbReference type="InterPro" id="IPR000195">
    <property type="entry name" value="Rab-GAP-TBC_dom"/>
</dbReference>
<proteinExistence type="predicted"/>
<evidence type="ECO:0000256" key="3">
    <source>
        <dbReference type="SAM" id="MobiDB-lite"/>
    </source>
</evidence>